<evidence type="ECO:0000313" key="1">
    <source>
        <dbReference type="EMBL" id="KAG5596473.1"/>
    </source>
</evidence>
<protein>
    <submittedName>
        <fullName evidence="1">Uncharacterized protein</fullName>
    </submittedName>
</protein>
<proteinExistence type="predicted"/>
<dbReference type="EMBL" id="JACXVP010000007">
    <property type="protein sequence ID" value="KAG5596473.1"/>
    <property type="molecule type" value="Genomic_DNA"/>
</dbReference>
<gene>
    <name evidence="1" type="ORF">H5410_037705</name>
</gene>
<accession>A0A9J5Y7X5</accession>
<dbReference type="PANTHER" id="PTHR46238">
    <property type="entry name" value="REVERSE TRANSCRIPTASE DOMAIN-CONTAINING PROTEIN"/>
    <property type="match status" value="1"/>
</dbReference>
<dbReference type="PANTHER" id="PTHR46238:SF8">
    <property type="entry name" value="ENDONUCLEASE_EXONUCLEASE_PHOSPHATASE DOMAIN-CONTAINING PROTEIN"/>
    <property type="match status" value="1"/>
</dbReference>
<dbReference type="Proteomes" id="UP000824120">
    <property type="component" value="Chromosome 7"/>
</dbReference>
<reference evidence="1 2" key="1">
    <citation type="submission" date="2020-09" db="EMBL/GenBank/DDBJ databases">
        <title>De no assembly of potato wild relative species, Solanum commersonii.</title>
        <authorList>
            <person name="Cho K."/>
        </authorList>
    </citation>
    <scope>NUCLEOTIDE SEQUENCE [LARGE SCALE GENOMIC DNA]</scope>
    <source>
        <strain evidence="1">LZ3.2</strain>
        <tissue evidence="1">Leaf</tissue>
    </source>
</reference>
<sequence length="105" mass="12338">MLFADNIVLIYENHRGVNDKLKEDGVEGLILRPSSKREEVSSILGLLSKVTERLIDDDVTHHIGSGWIKWRLIRFWSLCDRKEPPKLKGKFYKVVITLRFLYRVK</sequence>
<name>A0A9J5Y7X5_SOLCO</name>
<keyword evidence="2" id="KW-1185">Reference proteome</keyword>
<dbReference type="OrthoDB" id="1305822at2759"/>
<organism evidence="1 2">
    <name type="scientific">Solanum commersonii</name>
    <name type="common">Commerson's wild potato</name>
    <name type="synonym">Commerson's nightshade</name>
    <dbReference type="NCBI Taxonomy" id="4109"/>
    <lineage>
        <taxon>Eukaryota</taxon>
        <taxon>Viridiplantae</taxon>
        <taxon>Streptophyta</taxon>
        <taxon>Embryophyta</taxon>
        <taxon>Tracheophyta</taxon>
        <taxon>Spermatophyta</taxon>
        <taxon>Magnoliopsida</taxon>
        <taxon>eudicotyledons</taxon>
        <taxon>Gunneridae</taxon>
        <taxon>Pentapetalae</taxon>
        <taxon>asterids</taxon>
        <taxon>lamiids</taxon>
        <taxon>Solanales</taxon>
        <taxon>Solanaceae</taxon>
        <taxon>Solanoideae</taxon>
        <taxon>Solaneae</taxon>
        <taxon>Solanum</taxon>
    </lineage>
</organism>
<evidence type="ECO:0000313" key="2">
    <source>
        <dbReference type="Proteomes" id="UP000824120"/>
    </source>
</evidence>
<dbReference type="AlphaFoldDB" id="A0A9J5Y7X5"/>
<comment type="caution">
    <text evidence="1">The sequence shown here is derived from an EMBL/GenBank/DDBJ whole genome shotgun (WGS) entry which is preliminary data.</text>
</comment>